<dbReference type="InterPro" id="IPR027039">
    <property type="entry name" value="Crtac1"/>
</dbReference>
<dbReference type="STRING" id="692418.SAMN04488029_3231"/>
<reference evidence="5 6" key="1">
    <citation type="submission" date="2017-04" db="EMBL/GenBank/DDBJ databases">
        <authorList>
            <person name="Afonso C.L."/>
            <person name="Miller P.J."/>
            <person name="Scott M.A."/>
            <person name="Spackman E."/>
            <person name="Goraichik I."/>
            <person name="Dimitrov K.M."/>
            <person name="Suarez D.L."/>
            <person name="Swayne D.E."/>
        </authorList>
    </citation>
    <scope>NUCLEOTIDE SEQUENCE [LARGE SCALE GENOMIC DNA]</scope>
    <source>
        <strain evidence="5 6">DSM 26133</strain>
    </source>
</reference>
<evidence type="ECO:0000256" key="2">
    <source>
        <dbReference type="ARBA" id="ARBA00022737"/>
    </source>
</evidence>
<dbReference type="RefSeq" id="WP_084373856.1">
    <property type="nucleotide sequence ID" value="NZ_FWYF01000003.1"/>
</dbReference>
<evidence type="ECO:0000313" key="5">
    <source>
        <dbReference type="EMBL" id="SMD37085.1"/>
    </source>
</evidence>
<accession>A0A1W2GK94</accession>
<dbReference type="SMART" id="SM00191">
    <property type="entry name" value="Int_alpha"/>
    <property type="match status" value="3"/>
</dbReference>
<feature type="domain" description="ASPIC/UnbV" evidence="4">
    <location>
        <begin position="533"/>
        <end position="599"/>
    </location>
</feature>
<dbReference type="Pfam" id="PF13517">
    <property type="entry name" value="FG-GAP_3"/>
    <property type="match status" value="4"/>
</dbReference>
<dbReference type="Pfam" id="PF01839">
    <property type="entry name" value="FG-GAP"/>
    <property type="match status" value="1"/>
</dbReference>
<evidence type="ECO:0000256" key="1">
    <source>
        <dbReference type="ARBA" id="ARBA00022729"/>
    </source>
</evidence>
<dbReference type="Gene3D" id="2.130.10.130">
    <property type="entry name" value="Integrin alpha, N-terminal"/>
    <property type="match status" value="4"/>
</dbReference>
<dbReference type="Proteomes" id="UP000192472">
    <property type="component" value="Unassembled WGS sequence"/>
</dbReference>
<dbReference type="SUPFAM" id="SSF69318">
    <property type="entry name" value="Integrin alpha N-terminal domain"/>
    <property type="match status" value="3"/>
</dbReference>
<dbReference type="InterPro" id="IPR028994">
    <property type="entry name" value="Integrin_alpha_N"/>
</dbReference>
<dbReference type="EMBL" id="FWYF01000003">
    <property type="protein sequence ID" value="SMD37085.1"/>
    <property type="molecule type" value="Genomic_DNA"/>
</dbReference>
<dbReference type="PANTHER" id="PTHR16026">
    <property type="entry name" value="CARTILAGE ACIDIC PROTEIN 1"/>
    <property type="match status" value="1"/>
</dbReference>
<dbReference type="Pfam" id="PF07593">
    <property type="entry name" value="UnbV_ASPIC"/>
    <property type="match status" value="1"/>
</dbReference>
<keyword evidence="2" id="KW-0677">Repeat</keyword>
<name>A0A1W2GK94_REIFA</name>
<dbReference type="PANTHER" id="PTHR16026:SF0">
    <property type="entry name" value="CARTILAGE ACIDIC PROTEIN 1"/>
    <property type="match status" value="1"/>
</dbReference>
<gene>
    <name evidence="5" type="ORF">SAMN04488029_3231</name>
</gene>
<sequence length="1113" mass="124459">MIPIHTPYQKVIRFSHSLLLVCLVFGLSQCQTKDATTKSLFREITSQQSGVDFTNQLPSNHIMNNMVYDYYYNGGGVAIGDINNDGLPDLFFTANLLPDRLYLNKGGLQFEDITEQAGIVHTKSWSTGVTMIDINADGWLDIYVCKSGRLSEDKRANQLFVNQQDGTFKELAASYGLNSSSYSTQMAFLDFDLDGDLDAYLLNHPIEKTVVQDFAQIRQTPHALGGDQFFENREGKYVDISQKAGIIGNPLSFGLGVAIGDLNADGWPDIFVTNDYSEPDYLYYNQLDGTFKEEIKKKINQISNFSMGNDIADFNNDGYLDMVTAEMSPEDNYSIKTSMSGMNPEQFYRLVSNGMHHQYMYNTLQVNAGNGHFSEIGQLAQIANTGWSWATLFADFDLDGYKDLFISNGYRADNSNNDFKIWYKKALKEFEARVTGDTVAFMTEVVKRIPAVHIPNYGFQNTQNHQFENSTEKWGLAKASYSTGAAYADLDNDGDLDLVINNVDEPSQIYENQSEQNNYLKIRLEGSKSNPLGIGTKVEVTAGDLLQYQEQYLTRGYQSSVSQELVFGLSNMGRVDQIRVIWSDGKTSQMENVKANQTLIINYTEAYDENLVTLASNKTSRPKSLKFKDITAQSKIVHLHAENSYDDFEKESLLPHRMSQFGPALATGDINGDGREDFYVGGAKGFEGSVYAQQSDGTFEKQHSPFWKDEKDYEDLDASFFDVDGDQDLDLYVVSGGSEFAAGSPWLQDRLYINDGKGNFSKSSALPENFISGSKVRPFDFDKDGDLDLFVGGRLVPGQYPLPTKSMLLQNEEGKFTDITASACPQLLEIGMVTDAIWTDFNGDNKPDLVIVGEWMAPRFFAGENGQWVEIENSGLQDQVGWWFSIEQADFDQDGDMDYVVGNLGLNYKYKASDEAPFSVYTKDFDESGNLDIVLGYYNNGEEFPLRGRQCSSNQMPFIKKKFPTYHDFGSATIDEVYGSESLEGATRYSATNFASSYIENLGNGQFVINVLPIEAQFSSVNDFVIQDFNEDGHLDVVLVGNLYQSEVETPRNDASYGLLLLGIGNGNFKASPFSESGLFIKGDTKTIEAVQIGHSEAFLIGKNQDFLQLIQW</sequence>
<evidence type="ECO:0000256" key="3">
    <source>
        <dbReference type="ARBA" id="ARBA00023180"/>
    </source>
</evidence>
<dbReference type="AlphaFoldDB" id="A0A1W2GK94"/>
<protein>
    <submittedName>
        <fullName evidence="5">Repeat domain-containing protein</fullName>
    </submittedName>
</protein>
<keyword evidence="3" id="KW-0325">Glycoprotein</keyword>
<organism evidence="5 6">
    <name type="scientific">Reichenbachiella faecimaris</name>
    <dbReference type="NCBI Taxonomy" id="692418"/>
    <lineage>
        <taxon>Bacteria</taxon>
        <taxon>Pseudomonadati</taxon>
        <taxon>Bacteroidota</taxon>
        <taxon>Cytophagia</taxon>
        <taxon>Cytophagales</taxon>
        <taxon>Reichenbachiellaceae</taxon>
        <taxon>Reichenbachiella</taxon>
    </lineage>
</organism>
<keyword evidence="1" id="KW-0732">Signal</keyword>
<dbReference type="PROSITE" id="PS51470">
    <property type="entry name" value="FG_GAP"/>
    <property type="match status" value="1"/>
</dbReference>
<keyword evidence="6" id="KW-1185">Reference proteome</keyword>
<dbReference type="OrthoDB" id="9816120at2"/>
<dbReference type="InterPro" id="IPR013519">
    <property type="entry name" value="Int_alpha_beta-p"/>
</dbReference>
<evidence type="ECO:0000313" key="6">
    <source>
        <dbReference type="Proteomes" id="UP000192472"/>
    </source>
</evidence>
<dbReference type="InterPro" id="IPR013517">
    <property type="entry name" value="FG-GAP"/>
</dbReference>
<proteinExistence type="predicted"/>
<evidence type="ECO:0000259" key="4">
    <source>
        <dbReference type="Pfam" id="PF07593"/>
    </source>
</evidence>
<dbReference type="InterPro" id="IPR011519">
    <property type="entry name" value="UnbV_ASPIC"/>
</dbReference>